<name>A0AAW1JL32_SAPOF</name>
<proteinExistence type="predicted"/>
<evidence type="ECO:0000313" key="2">
    <source>
        <dbReference type="EMBL" id="KAK9704937.1"/>
    </source>
</evidence>
<comment type="caution">
    <text evidence="2">The sequence shown here is derived from an EMBL/GenBank/DDBJ whole genome shotgun (WGS) entry which is preliminary data.</text>
</comment>
<organism evidence="2 3">
    <name type="scientific">Saponaria officinalis</name>
    <name type="common">Common soapwort</name>
    <name type="synonym">Lychnis saponaria</name>
    <dbReference type="NCBI Taxonomy" id="3572"/>
    <lineage>
        <taxon>Eukaryota</taxon>
        <taxon>Viridiplantae</taxon>
        <taxon>Streptophyta</taxon>
        <taxon>Embryophyta</taxon>
        <taxon>Tracheophyta</taxon>
        <taxon>Spermatophyta</taxon>
        <taxon>Magnoliopsida</taxon>
        <taxon>eudicotyledons</taxon>
        <taxon>Gunneridae</taxon>
        <taxon>Pentapetalae</taxon>
        <taxon>Caryophyllales</taxon>
        <taxon>Caryophyllaceae</taxon>
        <taxon>Caryophylleae</taxon>
        <taxon>Saponaria</taxon>
    </lineage>
</organism>
<keyword evidence="3" id="KW-1185">Reference proteome</keyword>
<accession>A0AAW1JL32</accession>
<gene>
    <name evidence="2" type="ORF">RND81_07G021300</name>
</gene>
<dbReference type="Proteomes" id="UP001443914">
    <property type="component" value="Unassembled WGS sequence"/>
</dbReference>
<sequence length="70" mass="8039">MVEKIFIWIHLFLSTQILFSESEKLSSIWVPPSSFPPIFKSFHPNKGLLCRGGKACTVKRFNFIIVVVDI</sequence>
<dbReference type="AlphaFoldDB" id="A0AAW1JL32"/>
<evidence type="ECO:0000256" key="1">
    <source>
        <dbReference type="SAM" id="SignalP"/>
    </source>
</evidence>
<feature type="signal peptide" evidence="1">
    <location>
        <begin position="1"/>
        <end position="22"/>
    </location>
</feature>
<reference evidence="2" key="1">
    <citation type="submission" date="2024-03" db="EMBL/GenBank/DDBJ databases">
        <title>WGS assembly of Saponaria officinalis var. Norfolk2.</title>
        <authorList>
            <person name="Jenkins J."/>
            <person name="Shu S."/>
            <person name="Grimwood J."/>
            <person name="Barry K."/>
            <person name="Goodstein D."/>
            <person name="Schmutz J."/>
            <person name="Leebens-Mack J."/>
            <person name="Osbourn A."/>
        </authorList>
    </citation>
    <scope>NUCLEOTIDE SEQUENCE [LARGE SCALE GENOMIC DNA]</scope>
    <source>
        <strain evidence="2">JIC</strain>
    </source>
</reference>
<evidence type="ECO:0000313" key="3">
    <source>
        <dbReference type="Proteomes" id="UP001443914"/>
    </source>
</evidence>
<dbReference type="EMBL" id="JBDFQZ010000007">
    <property type="protein sequence ID" value="KAK9704937.1"/>
    <property type="molecule type" value="Genomic_DNA"/>
</dbReference>
<feature type="chain" id="PRO_5043934681" evidence="1">
    <location>
        <begin position="23"/>
        <end position="70"/>
    </location>
</feature>
<protein>
    <submittedName>
        <fullName evidence="2">Uncharacterized protein</fullName>
    </submittedName>
</protein>
<keyword evidence="1" id="KW-0732">Signal</keyword>